<gene>
    <name evidence="2" type="ORF">Pmgp_02205</name>
</gene>
<evidence type="ECO:0000313" key="2">
    <source>
        <dbReference type="EMBL" id="TEB10625.1"/>
    </source>
</evidence>
<feature type="domain" description="Cupin type-2" evidence="1">
    <location>
        <begin position="55"/>
        <end position="113"/>
    </location>
</feature>
<dbReference type="InterPro" id="IPR011051">
    <property type="entry name" value="RmlC_Cupin_sf"/>
</dbReference>
<evidence type="ECO:0000259" key="1">
    <source>
        <dbReference type="Pfam" id="PF07883"/>
    </source>
</evidence>
<accession>A0A4Y7RNS6</accession>
<organism evidence="2 3">
    <name type="scientific">Pelotomaculum propionicicum</name>
    <dbReference type="NCBI Taxonomy" id="258475"/>
    <lineage>
        <taxon>Bacteria</taxon>
        <taxon>Bacillati</taxon>
        <taxon>Bacillota</taxon>
        <taxon>Clostridia</taxon>
        <taxon>Eubacteriales</taxon>
        <taxon>Desulfotomaculaceae</taxon>
        <taxon>Pelotomaculum</taxon>
    </lineage>
</organism>
<name>A0A4Y7RNS6_9FIRM</name>
<dbReference type="RefSeq" id="WP_134214037.1">
    <property type="nucleotide sequence ID" value="NZ_QFFZ01000023.1"/>
</dbReference>
<comment type="caution">
    <text evidence="2">The sequence shown here is derived from an EMBL/GenBank/DDBJ whole genome shotgun (WGS) entry which is preliminary data.</text>
</comment>
<dbReference type="Pfam" id="PF07883">
    <property type="entry name" value="Cupin_2"/>
    <property type="match status" value="1"/>
</dbReference>
<sequence length="128" mass="13955">MNETVKGLSEGKIVYTDKELNVTDLVWNPHPSFTGVFLKHLVKGDSTDGKFSCHLIRIQDGFEIGEHVHDGKWEFINIVGGVGKGEIAGKETVCELGVSLVVPENVKHRIVAGSGDVYLLAKFIPALL</sequence>
<dbReference type="AlphaFoldDB" id="A0A4Y7RNS6"/>
<dbReference type="EMBL" id="QFFZ01000023">
    <property type="protein sequence ID" value="TEB10625.1"/>
    <property type="molecule type" value="Genomic_DNA"/>
</dbReference>
<dbReference type="InterPro" id="IPR014710">
    <property type="entry name" value="RmlC-like_jellyroll"/>
</dbReference>
<protein>
    <recommendedName>
        <fullName evidence="1">Cupin type-2 domain-containing protein</fullName>
    </recommendedName>
</protein>
<dbReference type="SUPFAM" id="SSF51182">
    <property type="entry name" value="RmlC-like cupins"/>
    <property type="match status" value="1"/>
</dbReference>
<evidence type="ECO:0000313" key="3">
    <source>
        <dbReference type="Proteomes" id="UP000297597"/>
    </source>
</evidence>
<dbReference type="Proteomes" id="UP000297597">
    <property type="component" value="Unassembled WGS sequence"/>
</dbReference>
<dbReference type="OrthoDB" id="1682325at2"/>
<dbReference type="Gene3D" id="2.60.120.10">
    <property type="entry name" value="Jelly Rolls"/>
    <property type="match status" value="1"/>
</dbReference>
<proteinExistence type="predicted"/>
<reference evidence="2 3" key="1">
    <citation type="journal article" date="2018" name="Environ. Microbiol.">
        <title>Novel energy conservation strategies and behaviour of Pelotomaculum schinkii driving syntrophic propionate catabolism.</title>
        <authorList>
            <person name="Hidalgo-Ahumada C.A.P."/>
            <person name="Nobu M.K."/>
            <person name="Narihiro T."/>
            <person name="Tamaki H."/>
            <person name="Liu W.T."/>
            <person name="Kamagata Y."/>
            <person name="Stams A.J.M."/>
            <person name="Imachi H."/>
            <person name="Sousa D.Z."/>
        </authorList>
    </citation>
    <scope>NUCLEOTIDE SEQUENCE [LARGE SCALE GENOMIC DNA]</scope>
    <source>
        <strain evidence="2 3">MGP</strain>
    </source>
</reference>
<dbReference type="InterPro" id="IPR013096">
    <property type="entry name" value="Cupin_2"/>
</dbReference>
<keyword evidence="3" id="KW-1185">Reference proteome</keyword>